<dbReference type="Proteomes" id="UP000770717">
    <property type="component" value="Unassembled WGS sequence"/>
</dbReference>
<evidence type="ECO:0000313" key="2">
    <source>
        <dbReference type="EMBL" id="KAG9474992.1"/>
    </source>
</evidence>
<dbReference type="AlphaFoldDB" id="A0A8J6ESC5"/>
<dbReference type="InterPro" id="IPR029039">
    <property type="entry name" value="Flavoprotein-like_sf"/>
</dbReference>
<protein>
    <submittedName>
        <fullName evidence="2">Uncharacterized protein</fullName>
    </submittedName>
</protein>
<organism evidence="2 3">
    <name type="scientific">Eleutherodactylus coqui</name>
    <name type="common">Puerto Rican coqui</name>
    <dbReference type="NCBI Taxonomy" id="57060"/>
    <lineage>
        <taxon>Eukaryota</taxon>
        <taxon>Metazoa</taxon>
        <taxon>Chordata</taxon>
        <taxon>Craniata</taxon>
        <taxon>Vertebrata</taxon>
        <taxon>Euteleostomi</taxon>
        <taxon>Amphibia</taxon>
        <taxon>Batrachia</taxon>
        <taxon>Anura</taxon>
        <taxon>Neobatrachia</taxon>
        <taxon>Hyloidea</taxon>
        <taxon>Eleutherodactylidae</taxon>
        <taxon>Eleutherodactylinae</taxon>
        <taxon>Eleutherodactylus</taxon>
        <taxon>Eleutherodactylus</taxon>
    </lineage>
</organism>
<dbReference type="PANTHER" id="PTHR10204">
    <property type="entry name" value="NAD P H OXIDOREDUCTASE-RELATED"/>
    <property type="match status" value="1"/>
</dbReference>
<proteinExistence type="predicted"/>
<dbReference type="SUPFAM" id="SSF52218">
    <property type="entry name" value="Flavoproteins"/>
    <property type="match status" value="1"/>
</dbReference>
<dbReference type="GO" id="GO:0003955">
    <property type="term" value="F:NAD(P)H dehydrogenase (quinone) activity"/>
    <property type="evidence" value="ECO:0007669"/>
    <property type="project" value="TreeGrafter"/>
</dbReference>
<evidence type="ECO:0000256" key="1">
    <source>
        <dbReference type="ARBA" id="ARBA00023002"/>
    </source>
</evidence>
<name>A0A8J6ESC5_ELECQ</name>
<dbReference type="OrthoDB" id="26889at2759"/>
<dbReference type="PANTHER" id="PTHR10204:SF34">
    <property type="entry name" value="NAD(P)H DEHYDROGENASE [QUINONE] 1 ISOFORM 1"/>
    <property type="match status" value="1"/>
</dbReference>
<dbReference type="EMBL" id="WNTK01000012">
    <property type="protein sequence ID" value="KAG9474992.1"/>
    <property type="molecule type" value="Genomic_DNA"/>
</dbReference>
<evidence type="ECO:0000313" key="3">
    <source>
        <dbReference type="Proteomes" id="UP000770717"/>
    </source>
</evidence>
<sequence length="123" mass="13860">MYTPIGINGDINVLLWPVQRGILHFCGFQVLEPQINYSIAHTPPEKRSLILEAWQARLDKIWGEKPICFATNDNFDLSFAGGFVLKKEVLEKNANNKYGFTVGQHAGKAFPPDNQVKTVCTRL</sequence>
<keyword evidence="3" id="KW-1185">Reference proteome</keyword>
<dbReference type="GO" id="GO:0005829">
    <property type="term" value="C:cytosol"/>
    <property type="evidence" value="ECO:0007669"/>
    <property type="project" value="TreeGrafter"/>
</dbReference>
<reference evidence="2" key="1">
    <citation type="thesis" date="2020" institute="ProQuest LLC" country="789 East Eisenhower Parkway, Ann Arbor, MI, USA">
        <title>Comparative Genomics and Chromosome Evolution.</title>
        <authorList>
            <person name="Mudd A.B."/>
        </authorList>
    </citation>
    <scope>NUCLEOTIDE SEQUENCE</scope>
    <source>
        <strain evidence="2">HN-11 Male</strain>
        <tissue evidence="2">Kidney and liver</tissue>
    </source>
</reference>
<dbReference type="Gene3D" id="3.40.50.360">
    <property type="match status" value="1"/>
</dbReference>
<dbReference type="InterPro" id="IPR051545">
    <property type="entry name" value="NAD(P)H_dehydrogenase_qn"/>
</dbReference>
<gene>
    <name evidence="2" type="ORF">GDO78_003450</name>
</gene>
<comment type="caution">
    <text evidence="2">The sequence shown here is derived from an EMBL/GenBank/DDBJ whole genome shotgun (WGS) entry which is preliminary data.</text>
</comment>
<keyword evidence="1" id="KW-0560">Oxidoreductase</keyword>
<accession>A0A8J6ESC5</accession>